<dbReference type="InterPro" id="IPR050832">
    <property type="entry name" value="Bact_Acetyltransf"/>
</dbReference>
<keyword evidence="2" id="KW-0012">Acyltransferase</keyword>
<dbReference type="Proteomes" id="UP001160142">
    <property type="component" value="Unassembled WGS sequence"/>
</dbReference>
<sequence length="152" mass="16749">MMRRARLASAADLPVAAHLLDAFNREFDTPTPGPATIESRLRELIEQPTTFVILGGDPACSVAVVTLRTNLWSHGFVALLDELYTVPTERGLGWGGAVLSLAVLEAGRRGAHEFEIEVDEPDVDALRFYDRHGFPSRDPQTGERALVIRRTL</sequence>
<dbReference type="Pfam" id="PF00583">
    <property type="entry name" value="Acetyltransf_1"/>
    <property type="match status" value="1"/>
</dbReference>
<keyword evidence="5" id="KW-1185">Reference proteome</keyword>
<keyword evidence="1" id="KW-0808">Transferase</keyword>
<reference evidence="4 5" key="1">
    <citation type="submission" date="2023-04" db="EMBL/GenBank/DDBJ databases">
        <title>Genome Encyclopedia of Bacteria and Archaea VI: Functional Genomics of Type Strains.</title>
        <authorList>
            <person name="Whitman W."/>
        </authorList>
    </citation>
    <scope>NUCLEOTIDE SEQUENCE [LARGE SCALE GENOMIC DNA]</scope>
    <source>
        <strain evidence="4 5">SG_E_30_P1</strain>
    </source>
</reference>
<dbReference type="InterPro" id="IPR000182">
    <property type="entry name" value="GNAT_dom"/>
</dbReference>
<dbReference type="InterPro" id="IPR016181">
    <property type="entry name" value="Acyl_CoA_acyltransferase"/>
</dbReference>
<evidence type="ECO:0000313" key="4">
    <source>
        <dbReference type="EMBL" id="MDH6181290.1"/>
    </source>
</evidence>
<dbReference type="EMBL" id="JARXVQ010000001">
    <property type="protein sequence ID" value="MDH6181290.1"/>
    <property type="molecule type" value="Genomic_DNA"/>
</dbReference>
<evidence type="ECO:0000313" key="5">
    <source>
        <dbReference type="Proteomes" id="UP001160142"/>
    </source>
</evidence>
<evidence type="ECO:0000256" key="1">
    <source>
        <dbReference type="ARBA" id="ARBA00022679"/>
    </source>
</evidence>
<comment type="caution">
    <text evidence="4">The sequence shown here is derived from an EMBL/GenBank/DDBJ whole genome shotgun (WGS) entry which is preliminary data.</text>
</comment>
<organism evidence="4 5">
    <name type="scientific">Antiquaquibacter oligotrophicus</name>
    <dbReference type="NCBI Taxonomy" id="2880260"/>
    <lineage>
        <taxon>Bacteria</taxon>
        <taxon>Bacillati</taxon>
        <taxon>Actinomycetota</taxon>
        <taxon>Actinomycetes</taxon>
        <taxon>Micrococcales</taxon>
        <taxon>Microbacteriaceae</taxon>
        <taxon>Antiquaquibacter</taxon>
    </lineage>
</organism>
<dbReference type="Gene3D" id="3.40.630.30">
    <property type="match status" value="1"/>
</dbReference>
<dbReference type="RefSeq" id="WP_322133607.1">
    <property type="nucleotide sequence ID" value="NZ_CP085036.1"/>
</dbReference>
<dbReference type="SUPFAM" id="SSF55729">
    <property type="entry name" value="Acyl-CoA N-acyltransferases (Nat)"/>
    <property type="match status" value="1"/>
</dbReference>
<feature type="domain" description="N-acetyltransferase" evidence="3">
    <location>
        <begin position="3"/>
        <end position="152"/>
    </location>
</feature>
<dbReference type="PROSITE" id="PS51186">
    <property type="entry name" value="GNAT"/>
    <property type="match status" value="1"/>
</dbReference>
<protein>
    <submittedName>
        <fullName evidence="4">GNAT superfamily N-acetyltransferase</fullName>
    </submittedName>
</protein>
<evidence type="ECO:0000256" key="2">
    <source>
        <dbReference type="ARBA" id="ARBA00023315"/>
    </source>
</evidence>
<gene>
    <name evidence="4" type="ORF">M2152_001472</name>
</gene>
<name>A0ABT6KMQ3_9MICO</name>
<accession>A0ABT6KMQ3</accession>
<dbReference type="PANTHER" id="PTHR43877">
    <property type="entry name" value="AMINOALKYLPHOSPHONATE N-ACETYLTRANSFERASE-RELATED-RELATED"/>
    <property type="match status" value="1"/>
</dbReference>
<evidence type="ECO:0000259" key="3">
    <source>
        <dbReference type="PROSITE" id="PS51186"/>
    </source>
</evidence>
<proteinExistence type="predicted"/>